<comment type="subcellular location">
    <subcellularLocation>
        <location evidence="1">Cytoplasm</location>
    </subcellularLocation>
</comment>
<dbReference type="PANTHER" id="PTHR18902:SF25">
    <property type="entry name" value="GRIP AND COILED-COIL DOMAIN-CONTAINING PROTEIN 2"/>
    <property type="match status" value="1"/>
</dbReference>
<feature type="compositionally biased region" description="Polar residues" evidence="6">
    <location>
        <begin position="1285"/>
        <end position="1295"/>
    </location>
</feature>
<feature type="coiled-coil region" evidence="5">
    <location>
        <begin position="1304"/>
        <end position="1359"/>
    </location>
</feature>
<evidence type="ECO:0000256" key="3">
    <source>
        <dbReference type="ARBA" id="ARBA00022553"/>
    </source>
</evidence>
<evidence type="ECO:0000256" key="6">
    <source>
        <dbReference type="SAM" id="MobiDB-lite"/>
    </source>
</evidence>
<name>A0AAW1K050_POPJA</name>
<dbReference type="Gene3D" id="1.10.220.60">
    <property type="entry name" value="GRIP domain"/>
    <property type="match status" value="1"/>
</dbReference>
<evidence type="ECO:0000313" key="9">
    <source>
        <dbReference type="Proteomes" id="UP001458880"/>
    </source>
</evidence>
<keyword evidence="2" id="KW-0963">Cytoplasm</keyword>
<keyword evidence="9" id="KW-1185">Reference proteome</keyword>
<keyword evidence="4 5" id="KW-0175">Coiled coil</keyword>
<dbReference type="PANTHER" id="PTHR18902">
    <property type="entry name" value="NUCLEAR MITOTIC APPARATUS PROTEIN 1-RELATED"/>
    <property type="match status" value="1"/>
</dbReference>
<evidence type="ECO:0000256" key="2">
    <source>
        <dbReference type="ARBA" id="ARBA00022490"/>
    </source>
</evidence>
<feature type="region of interest" description="Disordered" evidence="6">
    <location>
        <begin position="1261"/>
        <end position="1298"/>
    </location>
</feature>
<dbReference type="PROSITE" id="PS50913">
    <property type="entry name" value="GRIP"/>
    <property type="match status" value="1"/>
</dbReference>
<protein>
    <submittedName>
        <fullName evidence="8">GRIP domain</fullName>
    </submittedName>
</protein>
<accession>A0AAW1K050</accession>
<dbReference type="InterPro" id="IPR000237">
    <property type="entry name" value="GRIP_dom"/>
</dbReference>
<evidence type="ECO:0000256" key="5">
    <source>
        <dbReference type="SAM" id="Coils"/>
    </source>
</evidence>
<dbReference type="Pfam" id="PF01465">
    <property type="entry name" value="GRIP"/>
    <property type="match status" value="1"/>
</dbReference>
<feature type="domain" description="GRIP" evidence="7">
    <location>
        <begin position="1362"/>
        <end position="1412"/>
    </location>
</feature>
<dbReference type="SMART" id="SM00755">
    <property type="entry name" value="Grip"/>
    <property type="match status" value="1"/>
</dbReference>
<dbReference type="GO" id="GO:0005794">
    <property type="term" value="C:Golgi apparatus"/>
    <property type="evidence" value="ECO:0007669"/>
    <property type="project" value="TreeGrafter"/>
</dbReference>
<evidence type="ECO:0000313" key="8">
    <source>
        <dbReference type="EMBL" id="KAK9711260.1"/>
    </source>
</evidence>
<feature type="coiled-coil region" evidence="5">
    <location>
        <begin position="787"/>
        <end position="1218"/>
    </location>
</feature>
<keyword evidence="3" id="KW-0597">Phosphoprotein</keyword>
<sequence>MDNSDTHAKKVPLEDLSKDELVARCKYFLAIAQKAKQSKDAALEDLSKDELVARCKYFLAIAQKAKQSKDAAREENNRLKEQLSKQQTFSSEEQKVDLLTNLEELKSEKVRLDNKFSQCITKLQDAESKISDLDTANQSYKRRVDRLTEENEQLIIHLDGLEKQIEELKTVGLQQQEQLLELEKSNLQLTRTNDNISQKLEENGNDLQTMELQNMLSVSLEELKYMKSENSKLNDSLKHLEAIVRDKDEKLSLKDNDLVEKVKIIERLELDINELKNAPTSEENNDLEMKIVHLRKELELSESIISNLKADVNSKNIEMEKNINLIDDLKTEVHKNKALVEKLNNDITNMNHKLTDNQIMSSGVSEWKEQLSLLLDKIEDYDRENKEILLQNQSYKRDIEAKTIEYENILMKLKESEELKGVNKSLKDELNVLQQKIQNLEEDNDDKVNKTIQELQDAISSLNEQLTREKQEFIEATAKIREENESEKAELSRQYEEFFANWEKATKEGIELKLTIKELEDKLEEIQQVRTNLEGEIVRLKEENNDLVAKREELHNLESENKNLTEKLEESTKIIEPLRKEVELSKKQLTDLENINITLREQLKEVNRQEVELADKSKEEILSLVRKNNDLEANIQKLKNTASFNKEVQTGTDLCNLEEIISSLKRENAELLSEMNEMNQALKERGGTISKQEAHFDEIIRKLQNYESQLKDNSNKKEEEIAHLKSEIQELRDRLLSVSQSDAQSDIHYAESENMSTSTISKTEDMNRMRDLDSSWEERYGKLRNFALKLKGKIRDLTADLQKEQGEKADLHQKHAKTIQTFQQQIDKLQDELEVSKSDCKQYLKKLDTVALEISKNKKELAQNEEAISQLKSEIDGLNKEKTNTDNWKKQVSAKIQALKKELEANNLLKKEFENKINKLNAELESKDKALKHEIDRHNQTKSVLQESNNECKKQSVLNLEMQDYERSVKELSQKIEKKQEIINKLKTQLDTQKTSFNTLKEENQELDENIKLWEDKFDKINGENEFNKKKLNELENNLSEKDNKLQDLTYAIEKIRSDNEDLSTQLSKSIAEHQKLTNSLREECDILKSKNMGLEQSLREVKDSLRMKEQEFSEMEKEYGGYKVRAQSVLRQNQNRDLGAEEKLTEEAASLRAQVDILTTQLNELRSTLDKTNTNSDKLQSERDELSARIKSLDLLIENQKESYEQLSAKHQQTLSEHAETIRGIKIHSDTLSQCYQQQIREQESRHNREIIELQSKLDRGSTPLENSPIIPTMPREEGEGSESVDSAPNNSIQPLPLDKLLSNETEHEVSNMRKQLTEHESKLSHLTALLADTEQDLAKYVQLNKVLKEEIRRQQRSTEREKHAQNLEYMKNVVFKFITLGNGDERSRLVPVLNTILKLSPEECQKLYNVAKVLSKREITCKYGQRKDSY</sequence>
<dbReference type="Proteomes" id="UP001458880">
    <property type="component" value="Unassembled WGS sequence"/>
</dbReference>
<feature type="coiled-coil region" evidence="5">
    <location>
        <begin position="62"/>
        <end position="199"/>
    </location>
</feature>
<dbReference type="InterPro" id="IPR051841">
    <property type="entry name" value="MT-Golgi_org_protein"/>
</dbReference>
<gene>
    <name evidence="8" type="ORF">QE152_g25609</name>
</gene>
<reference evidence="8 9" key="1">
    <citation type="journal article" date="2024" name="BMC Genomics">
        <title>De novo assembly and annotation of Popillia japonica's genome with initial clues to its potential as an invasive pest.</title>
        <authorList>
            <person name="Cucini C."/>
            <person name="Boschi S."/>
            <person name="Funari R."/>
            <person name="Cardaioli E."/>
            <person name="Iannotti N."/>
            <person name="Marturano G."/>
            <person name="Paoli F."/>
            <person name="Bruttini M."/>
            <person name="Carapelli A."/>
            <person name="Frati F."/>
            <person name="Nardi F."/>
        </authorList>
    </citation>
    <scope>NUCLEOTIDE SEQUENCE [LARGE SCALE GENOMIC DNA]</scope>
    <source>
        <strain evidence="8">DMR45628</strain>
    </source>
</reference>
<dbReference type="EMBL" id="JASPKY010000283">
    <property type="protein sequence ID" value="KAK9711260.1"/>
    <property type="molecule type" value="Genomic_DNA"/>
</dbReference>
<evidence type="ECO:0000256" key="4">
    <source>
        <dbReference type="ARBA" id="ARBA00023054"/>
    </source>
</evidence>
<feature type="coiled-coil region" evidence="5">
    <location>
        <begin position="258"/>
        <end position="741"/>
    </location>
</feature>
<evidence type="ECO:0000259" key="7">
    <source>
        <dbReference type="PROSITE" id="PS50913"/>
    </source>
</evidence>
<proteinExistence type="predicted"/>
<comment type="caution">
    <text evidence="8">The sequence shown here is derived from an EMBL/GenBank/DDBJ whole genome shotgun (WGS) entry which is preliminary data.</text>
</comment>
<evidence type="ECO:0000256" key="1">
    <source>
        <dbReference type="ARBA" id="ARBA00004496"/>
    </source>
</evidence>
<organism evidence="8 9">
    <name type="scientific">Popillia japonica</name>
    <name type="common">Japanese beetle</name>
    <dbReference type="NCBI Taxonomy" id="7064"/>
    <lineage>
        <taxon>Eukaryota</taxon>
        <taxon>Metazoa</taxon>
        <taxon>Ecdysozoa</taxon>
        <taxon>Arthropoda</taxon>
        <taxon>Hexapoda</taxon>
        <taxon>Insecta</taxon>
        <taxon>Pterygota</taxon>
        <taxon>Neoptera</taxon>
        <taxon>Endopterygota</taxon>
        <taxon>Coleoptera</taxon>
        <taxon>Polyphaga</taxon>
        <taxon>Scarabaeiformia</taxon>
        <taxon>Scarabaeidae</taxon>
        <taxon>Rutelinae</taxon>
        <taxon>Popillia</taxon>
    </lineage>
</organism>